<keyword evidence="2" id="KW-0472">Membrane</keyword>
<keyword evidence="1" id="KW-0175">Coiled coil</keyword>
<accession>A0A0R1XDJ8</accession>
<feature type="coiled-coil region" evidence="1">
    <location>
        <begin position="44"/>
        <end position="71"/>
    </location>
</feature>
<evidence type="ECO:0000256" key="1">
    <source>
        <dbReference type="SAM" id="Coils"/>
    </source>
</evidence>
<organism evidence="3 4">
    <name type="scientific">Schleiferilactobacillus harbinensis DSM 16991</name>
    <dbReference type="NCBI Taxonomy" id="1122147"/>
    <lineage>
        <taxon>Bacteria</taxon>
        <taxon>Bacillati</taxon>
        <taxon>Bacillota</taxon>
        <taxon>Bacilli</taxon>
        <taxon>Lactobacillales</taxon>
        <taxon>Lactobacillaceae</taxon>
        <taxon>Schleiferilactobacillus</taxon>
    </lineage>
</organism>
<proteinExistence type="predicted"/>
<protein>
    <submittedName>
        <fullName evidence="3">Uncharacterized protein</fullName>
    </submittedName>
</protein>
<dbReference type="AlphaFoldDB" id="A0A0R1XDJ8"/>
<reference evidence="3 4" key="1">
    <citation type="journal article" date="2015" name="Genome Announc.">
        <title>Expanding the biotechnology potential of lactobacilli through comparative genomics of 213 strains and associated genera.</title>
        <authorList>
            <person name="Sun Z."/>
            <person name="Harris H.M."/>
            <person name="McCann A."/>
            <person name="Guo C."/>
            <person name="Argimon S."/>
            <person name="Zhang W."/>
            <person name="Yang X."/>
            <person name="Jeffery I.B."/>
            <person name="Cooney J.C."/>
            <person name="Kagawa T.F."/>
            <person name="Liu W."/>
            <person name="Song Y."/>
            <person name="Salvetti E."/>
            <person name="Wrobel A."/>
            <person name="Rasinkangas P."/>
            <person name="Parkhill J."/>
            <person name="Rea M.C."/>
            <person name="O'Sullivan O."/>
            <person name="Ritari J."/>
            <person name="Douillard F.P."/>
            <person name="Paul Ross R."/>
            <person name="Yang R."/>
            <person name="Briner A.E."/>
            <person name="Felis G.E."/>
            <person name="de Vos W.M."/>
            <person name="Barrangou R."/>
            <person name="Klaenhammer T.R."/>
            <person name="Caufield P.W."/>
            <person name="Cui Y."/>
            <person name="Zhang H."/>
            <person name="O'Toole P.W."/>
        </authorList>
    </citation>
    <scope>NUCLEOTIDE SEQUENCE [LARGE SCALE GENOMIC DNA]</scope>
    <source>
        <strain evidence="3 4">DSM 16991</strain>
    </source>
</reference>
<evidence type="ECO:0000313" key="4">
    <source>
        <dbReference type="Proteomes" id="UP000050949"/>
    </source>
</evidence>
<dbReference type="Proteomes" id="UP000050949">
    <property type="component" value="Unassembled WGS sequence"/>
</dbReference>
<dbReference type="PATRIC" id="fig|1122147.4.peg.1132"/>
<dbReference type="EMBL" id="AZFW01000126">
    <property type="protein sequence ID" value="KRM25155.1"/>
    <property type="molecule type" value="Genomic_DNA"/>
</dbReference>
<name>A0A0R1XDJ8_9LACO</name>
<evidence type="ECO:0000256" key="2">
    <source>
        <dbReference type="SAM" id="Phobius"/>
    </source>
</evidence>
<comment type="caution">
    <text evidence="3">The sequence shown here is derived from an EMBL/GenBank/DDBJ whole genome shotgun (WGS) entry which is preliminary data.</text>
</comment>
<evidence type="ECO:0000313" key="3">
    <source>
        <dbReference type="EMBL" id="KRM25155.1"/>
    </source>
</evidence>
<gene>
    <name evidence="3" type="ORF">FC91_GL001093</name>
</gene>
<sequence length="216" mass="23809">MEKKDYFLIMGLILLTTVCAVSLWLWHQSGTQLAAAKTANVTALSAQKKKVNELEDRLAAAQAAAVKTTETVDTGTESDRKDAQIQLDLGGVATRFIALLQADTHDVDGKRKKYLDVATPELTEKLIPGNLQKQEKQEIQKNIYTVSFAKNQAMVDATNPDAPTVAVYMEYTLSTDKSKTPQHYVALLQFEKDKVADYRFFNQSPTAGGGAIDNHD</sequence>
<keyword evidence="2" id="KW-0812">Transmembrane</keyword>
<keyword evidence="2" id="KW-1133">Transmembrane helix</keyword>
<dbReference type="RefSeq" id="WP_027829220.1">
    <property type="nucleotide sequence ID" value="NZ_AUEH01000046.1"/>
</dbReference>
<feature type="transmembrane region" description="Helical" evidence="2">
    <location>
        <begin position="6"/>
        <end position="26"/>
    </location>
</feature>